<feature type="region of interest" description="Disordered" evidence="1">
    <location>
        <begin position="27"/>
        <end position="58"/>
    </location>
</feature>
<dbReference type="GO" id="GO:0010020">
    <property type="term" value="P:chloroplast fission"/>
    <property type="evidence" value="ECO:0007669"/>
    <property type="project" value="TreeGrafter"/>
</dbReference>
<accession>A0A1D1Z5R6</accession>
<dbReference type="InterPro" id="IPR058032">
    <property type="entry name" value="CDP1-like_a_solenoid_1"/>
</dbReference>
<feature type="domain" description="Plastid division protein CDP1-like IMS" evidence="2">
    <location>
        <begin position="827"/>
        <end position="944"/>
    </location>
</feature>
<dbReference type="PANTHER" id="PTHR33925">
    <property type="entry name" value="PLASTID DIVISION PROTEIN CDP1, CHLOROPLASTIC-RELATED"/>
    <property type="match status" value="1"/>
</dbReference>
<feature type="domain" description="Plastid division protein CDP1-like 2nd alpha solenoid" evidence="3">
    <location>
        <begin position="467"/>
        <end position="600"/>
    </location>
</feature>
<dbReference type="InterPro" id="IPR044685">
    <property type="entry name" value="CPD1-like"/>
</dbReference>
<dbReference type="EMBL" id="GDJX01005676">
    <property type="protein sequence ID" value="JAT62260.1"/>
    <property type="molecule type" value="Transcribed_RNA"/>
</dbReference>
<reference evidence="5" key="1">
    <citation type="submission" date="2015-07" db="EMBL/GenBank/DDBJ databases">
        <title>Transcriptome Assembly of Anthurium amnicola.</title>
        <authorList>
            <person name="Suzuki J."/>
        </authorList>
    </citation>
    <scope>NUCLEOTIDE SEQUENCE</scope>
</reference>
<evidence type="ECO:0000259" key="3">
    <source>
        <dbReference type="Pfam" id="PF23468"/>
    </source>
</evidence>
<dbReference type="InterPro" id="IPR057137">
    <property type="entry name" value="CDP1-like_a_solenoid_2"/>
</dbReference>
<dbReference type="InterPro" id="IPR025344">
    <property type="entry name" value="CDP1-like_IMS"/>
</dbReference>
<dbReference type="AlphaFoldDB" id="A0A1D1Z5R6"/>
<evidence type="ECO:0000259" key="2">
    <source>
        <dbReference type="Pfam" id="PF13355"/>
    </source>
</evidence>
<dbReference type="Pfam" id="PF25515">
    <property type="entry name" value="Arm_PDR"/>
    <property type="match status" value="1"/>
</dbReference>
<protein>
    <submittedName>
        <fullName evidence="5">Plastid division protein CDP1, chloroplastic</fullName>
    </submittedName>
</protein>
<feature type="compositionally biased region" description="Polar residues" evidence="1">
    <location>
        <begin position="42"/>
        <end position="52"/>
    </location>
</feature>
<dbReference type="GO" id="GO:0009706">
    <property type="term" value="C:chloroplast inner membrane"/>
    <property type="evidence" value="ECO:0007669"/>
    <property type="project" value="TreeGrafter"/>
</dbReference>
<evidence type="ECO:0000313" key="5">
    <source>
        <dbReference type="EMBL" id="JAT62260.1"/>
    </source>
</evidence>
<feature type="domain" description="Plastid division protein CDP1-like 1st alpha solenoid" evidence="4">
    <location>
        <begin position="283"/>
        <end position="429"/>
    </location>
</feature>
<sequence length="954" mass="104536">GPYRSDGYPFLFFSWRAATGLAATDAAGWEGRDQRPRHRRASSSGRLTSAFTHPSPSLSSELPISSLFLPHDVACYAPLPTPLFSNPKPRCDGCLGGGGAAAPADGNGLDASPFHMALALSVLCPPPPCGFCRGGVPERRRRAAPAFLAPAGSLVGAGNGGVDRVLKRVFDGGLSRGECRVVVVRGRLKLSDSPAVENGQIRSSVEIPVTCYQIIGISEKAEKDEVVKTVMELKSSEIEDGYTMDVILSRQDLLMDVRDKLLFEPEFAGNIKEKVPPKASLHIPWSRLPAALCLLQEVGEDKLVLEIGRVALQHQDSKSYAHDLVLSMALAECSIAKVAFEKNKVSQGFEALARAQYLLRSKTSLEKMPLLSQIEESLEELAPACTLELLSMPQTPDNGERRRGAISALQELLRQGLEVETSCRVQDWPCFLSHALNRLLAAEIVDLLSWDTLATTRKNKKSLESQNQRIVIDFNCFYVVMIAHIALGFSTRQRDSVSKAKTICECLVASEGINLKFEEALCSLLLGQGLEKAALEKLHQLQTNGSPVLHNMELASLNKVPDGKTGIHQSVEIWLKDSVLGVFPDAWDCSPSLDNYFAGQKRLLSGVNYHKGTAKAIPDMGCRSSTWLSLERKSMEDTTTHVNSMRHLGEAVKQLAPANIENELVVDKISSNTGKPSMQPETNDDAMHQKGIWQCWWVTGNTPATIAYVALMGCIVFFTLKLFSTKIVQTRTPSRLTAASTAGQTRTSSRISTSYSDLKVGPDSADSNNIVLRLRKLFKMSKKQLKHPTNVGNVDNSCSPRKYSNLPLTSASIADMIPKRQMPLEEAEALLRKWQVAKAEALGPDHQIEILSDVLAETMLSQWKALANSAKVKPCFWRFVLLQLSILRSDIIPDGVGGEMAEIEAVLEEAAELVDGSLSKNPNYYSTYKILYMLKKGCDGSWRFCEGGIQQESP</sequence>
<dbReference type="Pfam" id="PF13355">
    <property type="entry name" value="ARC6-like_IMS"/>
    <property type="match status" value="1"/>
</dbReference>
<evidence type="ECO:0000259" key="4">
    <source>
        <dbReference type="Pfam" id="PF25515"/>
    </source>
</evidence>
<dbReference type="PANTHER" id="PTHR33925:SF2">
    <property type="entry name" value="PLASTID DIVISION PROTEIN CDP1, CHLOROPLASTIC"/>
    <property type="match status" value="1"/>
</dbReference>
<name>A0A1D1Z5R6_9ARAE</name>
<proteinExistence type="predicted"/>
<gene>
    <name evidence="5" type="primary">CDP1_2</name>
    <name evidence="5" type="ORF">g.72345</name>
</gene>
<feature type="non-terminal residue" evidence="5">
    <location>
        <position position="1"/>
    </location>
</feature>
<dbReference type="Pfam" id="PF23468">
    <property type="entry name" value="ARC6"/>
    <property type="match status" value="1"/>
</dbReference>
<evidence type="ECO:0000256" key="1">
    <source>
        <dbReference type="SAM" id="MobiDB-lite"/>
    </source>
</evidence>
<organism evidence="5">
    <name type="scientific">Anthurium amnicola</name>
    <dbReference type="NCBI Taxonomy" id="1678845"/>
    <lineage>
        <taxon>Eukaryota</taxon>
        <taxon>Viridiplantae</taxon>
        <taxon>Streptophyta</taxon>
        <taxon>Embryophyta</taxon>
        <taxon>Tracheophyta</taxon>
        <taxon>Spermatophyta</taxon>
        <taxon>Magnoliopsida</taxon>
        <taxon>Liliopsida</taxon>
        <taxon>Araceae</taxon>
        <taxon>Pothoideae</taxon>
        <taxon>Potheae</taxon>
        <taxon>Anthurium</taxon>
    </lineage>
</organism>